<evidence type="ECO:0000313" key="3">
    <source>
        <dbReference type="EMBL" id="ELP91480.1"/>
    </source>
</evidence>
<dbReference type="Proteomes" id="UP000014680">
    <property type="component" value="Unassembled WGS sequence"/>
</dbReference>
<evidence type="ECO:0000256" key="2">
    <source>
        <dbReference type="SAM" id="Phobius"/>
    </source>
</evidence>
<dbReference type="PANTHER" id="PTHR34078:SF3">
    <property type="entry name" value="TRANSMEMBRANE PROTEIN"/>
    <property type="match status" value="1"/>
</dbReference>
<dbReference type="EMBL" id="KB206469">
    <property type="protein sequence ID" value="ELP91480.1"/>
    <property type="molecule type" value="Genomic_DNA"/>
</dbReference>
<dbReference type="AlphaFoldDB" id="A0A0A1U960"/>
<name>A0A0A1U960_ENTIV</name>
<dbReference type="PANTHER" id="PTHR34078">
    <property type="entry name" value="EXPRESSED PROTEIN"/>
    <property type="match status" value="1"/>
</dbReference>
<sequence>MEYQNLDEHGVPPTQEYQANPHQNVPQYIPQYQPPPQYQQQNTQQYQQPSVYVPTYQPTASKVSQGDMNDSSTSILYFALGFICFCIWIAGYCRFKNSTDSSAKTFAVLSLVFFIISLLVLLVCMGFIIFYFVIFIILINGDWD</sequence>
<proteinExistence type="predicted"/>
<keyword evidence="2" id="KW-1133">Transmembrane helix</keyword>
<gene>
    <name evidence="3" type="ORF">EIN_143900</name>
</gene>
<feature type="transmembrane region" description="Helical" evidence="2">
    <location>
        <begin position="106"/>
        <end position="139"/>
    </location>
</feature>
<dbReference type="KEGG" id="eiv:EIN_143900"/>
<organism evidence="3 4">
    <name type="scientific">Entamoeba invadens IP1</name>
    <dbReference type="NCBI Taxonomy" id="370355"/>
    <lineage>
        <taxon>Eukaryota</taxon>
        <taxon>Amoebozoa</taxon>
        <taxon>Evosea</taxon>
        <taxon>Archamoebae</taxon>
        <taxon>Mastigamoebida</taxon>
        <taxon>Entamoebidae</taxon>
        <taxon>Entamoeba</taxon>
    </lineage>
</organism>
<keyword evidence="2" id="KW-0812">Transmembrane</keyword>
<dbReference type="RefSeq" id="XP_004258251.1">
    <property type="nucleotide sequence ID" value="XM_004258203.1"/>
</dbReference>
<protein>
    <submittedName>
        <fullName evidence="3">Uncharacterized protein</fullName>
    </submittedName>
</protein>
<dbReference type="GeneID" id="14890457"/>
<feature type="compositionally biased region" description="Basic and acidic residues" evidence="1">
    <location>
        <begin position="1"/>
        <end position="10"/>
    </location>
</feature>
<reference evidence="3 4" key="1">
    <citation type="submission" date="2012-10" db="EMBL/GenBank/DDBJ databases">
        <authorList>
            <person name="Zafar N."/>
            <person name="Inman J."/>
            <person name="Hall N."/>
            <person name="Lorenzi H."/>
            <person name="Caler E."/>
        </authorList>
    </citation>
    <scope>NUCLEOTIDE SEQUENCE [LARGE SCALE GENOMIC DNA]</scope>
    <source>
        <strain evidence="3 4">IP1</strain>
    </source>
</reference>
<keyword evidence="2" id="KW-0472">Membrane</keyword>
<feature type="region of interest" description="Disordered" evidence="1">
    <location>
        <begin position="1"/>
        <end position="20"/>
    </location>
</feature>
<dbReference type="VEuPathDB" id="AmoebaDB:EIN_143900"/>
<accession>A0A0A1U960</accession>
<evidence type="ECO:0000256" key="1">
    <source>
        <dbReference type="SAM" id="MobiDB-lite"/>
    </source>
</evidence>
<feature type="transmembrane region" description="Helical" evidence="2">
    <location>
        <begin position="75"/>
        <end position="94"/>
    </location>
</feature>
<keyword evidence="4" id="KW-1185">Reference proteome</keyword>
<evidence type="ECO:0000313" key="4">
    <source>
        <dbReference type="Proteomes" id="UP000014680"/>
    </source>
</evidence>